<organism evidence="9 10">
    <name type="scientific">Schizosaccharomyces osmophilus</name>
    <dbReference type="NCBI Taxonomy" id="2545709"/>
    <lineage>
        <taxon>Eukaryota</taxon>
        <taxon>Fungi</taxon>
        <taxon>Dikarya</taxon>
        <taxon>Ascomycota</taxon>
        <taxon>Taphrinomycotina</taxon>
        <taxon>Schizosaccharomycetes</taxon>
        <taxon>Schizosaccharomycetales</taxon>
        <taxon>Schizosaccharomycetaceae</taxon>
        <taxon>Schizosaccharomyces</taxon>
    </lineage>
</organism>
<dbReference type="InterPro" id="IPR002293">
    <property type="entry name" value="AA/rel_permease1"/>
</dbReference>
<evidence type="ECO:0000256" key="5">
    <source>
        <dbReference type="ARBA" id="ARBA00022970"/>
    </source>
</evidence>
<dbReference type="PANTHER" id="PTHR45649">
    <property type="entry name" value="AMINO-ACID PERMEASE BAT1"/>
    <property type="match status" value="1"/>
</dbReference>
<comment type="subcellular location">
    <subcellularLocation>
        <location evidence="1">Membrane</location>
        <topology evidence="1">Multi-pass membrane protein</topology>
    </subcellularLocation>
</comment>
<dbReference type="EMBL" id="CP115613">
    <property type="protein sequence ID" value="WBW74728.1"/>
    <property type="molecule type" value="Genomic_DNA"/>
</dbReference>
<dbReference type="GO" id="GO:0022857">
    <property type="term" value="F:transmembrane transporter activity"/>
    <property type="evidence" value="ECO:0007669"/>
    <property type="project" value="InterPro"/>
</dbReference>
<sequence>MLDTTVSIVASSRLVFAVACDGVLPFSERPIKVDKHGQPKNDVHFISSVAAILLLSNLPSAVAFTSLMSATAVPTILSYIIIAFGRLFLSKDKFPKPRWLLGFLSKSFLVVTFLWNLFTAVILFSPRLIL</sequence>
<dbReference type="Proteomes" id="UP001212411">
    <property type="component" value="Chromosome 3"/>
</dbReference>
<evidence type="ECO:0000256" key="8">
    <source>
        <dbReference type="SAM" id="Phobius"/>
    </source>
</evidence>
<keyword evidence="5" id="KW-0029">Amino-acid transport</keyword>
<evidence type="ECO:0000256" key="4">
    <source>
        <dbReference type="ARBA" id="ARBA00022692"/>
    </source>
</evidence>
<dbReference type="GO" id="GO:0006865">
    <property type="term" value="P:amino acid transport"/>
    <property type="evidence" value="ECO:0007669"/>
    <property type="project" value="UniProtKB-KW"/>
</dbReference>
<dbReference type="Gene3D" id="1.20.1740.10">
    <property type="entry name" value="Amino acid/polyamine transporter I"/>
    <property type="match status" value="1"/>
</dbReference>
<keyword evidence="3" id="KW-0813">Transport</keyword>
<evidence type="ECO:0000313" key="10">
    <source>
        <dbReference type="Proteomes" id="UP001212411"/>
    </source>
</evidence>
<keyword evidence="6 8" id="KW-1133">Transmembrane helix</keyword>
<gene>
    <name evidence="9" type="ORF">SOMG_04166</name>
</gene>
<dbReference type="PANTHER" id="PTHR45649:SF53">
    <property type="entry name" value="AMINO ACID PERMEASE"/>
    <property type="match status" value="1"/>
</dbReference>
<evidence type="ECO:0000256" key="7">
    <source>
        <dbReference type="ARBA" id="ARBA00023136"/>
    </source>
</evidence>
<dbReference type="Pfam" id="PF13520">
    <property type="entry name" value="AA_permease_2"/>
    <property type="match status" value="1"/>
</dbReference>
<dbReference type="KEGG" id="som:SOMG_04166"/>
<keyword evidence="7 8" id="KW-0472">Membrane</keyword>
<proteinExistence type="inferred from homology"/>
<accession>A0AAE9WFB1</accession>
<reference evidence="9 10" key="1">
    <citation type="journal article" date="2023" name="G3 (Bethesda)">
        <title>A high-quality reference genome for the fission yeast Schizosaccharomyces osmophilus.</title>
        <authorList>
            <person name="Jia G.S."/>
            <person name="Zhang W.C."/>
            <person name="Liang Y."/>
            <person name="Liu X.H."/>
            <person name="Rhind N."/>
            <person name="Pidoux A."/>
            <person name="Brysch-Herzberg M."/>
            <person name="Du L.L."/>
        </authorList>
    </citation>
    <scope>NUCLEOTIDE SEQUENCE [LARGE SCALE GENOMIC DNA]</scope>
    <source>
        <strain evidence="9 10">CBS 15793</strain>
    </source>
</reference>
<name>A0AAE9WFB1_9SCHI</name>
<evidence type="ECO:0000256" key="6">
    <source>
        <dbReference type="ARBA" id="ARBA00022989"/>
    </source>
</evidence>
<evidence type="ECO:0000256" key="3">
    <source>
        <dbReference type="ARBA" id="ARBA00022448"/>
    </source>
</evidence>
<protein>
    <submittedName>
        <fullName evidence="9">Thiamine transporter Thi9</fullName>
    </submittedName>
</protein>
<dbReference type="AlphaFoldDB" id="A0AAE9WFB1"/>
<evidence type="ECO:0000313" key="9">
    <source>
        <dbReference type="EMBL" id="WBW74728.1"/>
    </source>
</evidence>
<dbReference type="GeneID" id="80877642"/>
<comment type="similarity">
    <text evidence="2">Belongs to the amino acid-polyamine-organocation (APC) superfamily.</text>
</comment>
<feature type="transmembrane region" description="Helical" evidence="8">
    <location>
        <begin position="70"/>
        <end position="89"/>
    </location>
</feature>
<keyword evidence="10" id="KW-1185">Reference proteome</keyword>
<evidence type="ECO:0000256" key="1">
    <source>
        <dbReference type="ARBA" id="ARBA00004141"/>
    </source>
</evidence>
<evidence type="ECO:0000256" key="2">
    <source>
        <dbReference type="ARBA" id="ARBA00009523"/>
    </source>
</evidence>
<keyword evidence="4 8" id="KW-0812">Transmembrane</keyword>
<dbReference type="GO" id="GO:0016020">
    <property type="term" value="C:membrane"/>
    <property type="evidence" value="ECO:0007669"/>
    <property type="project" value="UniProtKB-SubCell"/>
</dbReference>
<dbReference type="RefSeq" id="XP_056038971.1">
    <property type="nucleotide sequence ID" value="XM_056182953.1"/>
</dbReference>
<feature type="transmembrane region" description="Helical" evidence="8">
    <location>
        <begin position="101"/>
        <end position="124"/>
    </location>
</feature>
<feature type="transmembrane region" description="Helical" evidence="8">
    <location>
        <begin position="45"/>
        <end position="64"/>
    </location>
</feature>